<feature type="region of interest" description="Disordered" evidence="2">
    <location>
        <begin position="367"/>
        <end position="392"/>
    </location>
</feature>
<dbReference type="Proteomes" id="UP000294887">
    <property type="component" value="Unassembled WGS sequence"/>
</dbReference>
<proteinExistence type="predicted"/>
<dbReference type="RefSeq" id="WP_131904517.1">
    <property type="nucleotide sequence ID" value="NZ_BAAAFU010000008.1"/>
</dbReference>
<feature type="compositionally biased region" description="Basic and acidic residues" evidence="2">
    <location>
        <begin position="635"/>
        <end position="649"/>
    </location>
</feature>
<dbReference type="PROSITE" id="PS50293">
    <property type="entry name" value="TPR_REGION"/>
    <property type="match status" value="1"/>
</dbReference>
<dbReference type="Gene3D" id="3.40.50.410">
    <property type="entry name" value="von Willebrand factor, type A domain"/>
    <property type="match status" value="1"/>
</dbReference>
<dbReference type="OrthoDB" id="9807628at2"/>
<dbReference type="PANTHER" id="PTHR22550:SF14">
    <property type="entry name" value="VWFA DOMAIN-CONTAINING PROTEIN"/>
    <property type="match status" value="1"/>
</dbReference>
<dbReference type="InterPro" id="IPR050768">
    <property type="entry name" value="UPF0353/GerABKA_families"/>
</dbReference>
<dbReference type="InterPro" id="IPR036465">
    <property type="entry name" value="vWFA_dom_sf"/>
</dbReference>
<comment type="caution">
    <text evidence="5">The sequence shown here is derived from an EMBL/GenBank/DDBJ whole genome shotgun (WGS) entry which is preliminary data.</text>
</comment>
<dbReference type="PROSITE" id="PS50005">
    <property type="entry name" value="TPR"/>
    <property type="match status" value="1"/>
</dbReference>
<feature type="compositionally biased region" description="Polar residues" evidence="2">
    <location>
        <begin position="661"/>
        <end position="677"/>
    </location>
</feature>
<feature type="repeat" description="TPR" evidence="1">
    <location>
        <begin position="409"/>
        <end position="442"/>
    </location>
</feature>
<keyword evidence="6" id="KW-1185">Reference proteome</keyword>
<dbReference type="Pfam" id="PF00515">
    <property type="entry name" value="TPR_1"/>
    <property type="match status" value="1"/>
</dbReference>
<keyword evidence="3" id="KW-0812">Transmembrane</keyword>
<dbReference type="PANTHER" id="PTHR22550">
    <property type="entry name" value="SPORE GERMINATION PROTEIN"/>
    <property type="match status" value="1"/>
</dbReference>
<feature type="compositionally biased region" description="Basic and acidic residues" evidence="2">
    <location>
        <begin position="485"/>
        <end position="517"/>
    </location>
</feature>
<organism evidence="5 6">
    <name type="scientific">Cocleimonas flava</name>
    <dbReference type="NCBI Taxonomy" id="634765"/>
    <lineage>
        <taxon>Bacteria</taxon>
        <taxon>Pseudomonadati</taxon>
        <taxon>Pseudomonadota</taxon>
        <taxon>Gammaproteobacteria</taxon>
        <taxon>Thiotrichales</taxon>
        <taxon>Thiotrichaceae</taxon>
        <taxon>Cocleimonas</taxon>
    </lineage>
</organism>
<feature type="compositionally biased region" description="Basic and acidic residues" evidence="2">
    <location>
        <begin position="367"/>
        <end position="389"/>
    </location>
</feature>
<dbReference type="SMART" id="SM00327">
    <property type="entry name" value="VWA"/>
    <property type="match status" value="1"/>
</dbReference>
<sequence>MLEQFHFTQPLWLLALIPLLLMLGLGFRSASSSKAWDKIIDPNLLPVLLQGKQSGSDRFAKSLIAMGWLIAVIALADPVWEKIPRPIFQTNAARVLVLDLSNSMLVDDLKPSRLARAKFKIEDILSMDEEGQTGLVVFAGDAFIASPLTRDAETIRSMLKVLTPQLMPAQGSRADLGLLKAHELFKQSGIMKGQVLLIADGVSKSAAAIEAVKELKNAGHAVSVLGVGTEAGGELRFRNNDNVLVKLEADKLTELAMQGGGKYHLISANNEDLSQVLIEHKMVNDTTENALQEQDINNEEWYSTGPLIVLLLLPLASLAFRRGWLLNIAFVAVSGGVLLQPQPVMAFSLDELWTTLSQNKEQRADKALKSQQYEKARDLSKEPLRRGAAEYKQGNYEEALQNFKESKGADARYNEGNSLAKLKKYEEAIKSYEKALSLNPDMTDAEQNKKAIEELLKKQQEQKQSGNESKEDSTESSEDNSQSDSESKDQKDQQNSEGEEGQKKSEQGQESSEKSQSGEDQQQQDSKEKSEKSGEDDQQKKSDKNQFSDANKALDEEQQKDEASDPDSKQADQQNQNDQNADQKGEKEGQPEDQQQDDASAEKGQEKSQQELDEQAKQKAAKQGSNETADDLTEEEKMAAEQWLRRIPDDPGGLLRRKFRSQYQQRNGNIDNSEQPW</sequence>
<dbReference type="SUPFAM" id="SSF53300">
    <property type="entry name" value="vWA-like"/>
    <property type="match status" value="1"/>
</dbReference>
<feature type="compositionally biased region" description="Low complexity" evidence="2">
    <location>
        <begin position="571"/>
        <end position="580"/>
    </location>
</feature>
<feature type="transmembrane region" description="Helical" evidence="3">
    <location>
        <begin position="59"/>
        <end position="80"/>
    </location>
</feature>
<evidence type="ECO:0000256" key="2">
    <source>
        <dbReference type="SAM" id="MobiDB-lite"/>
    </source>
</evidence>
<dbReference type="SUPFAM" id="SSF48452">
    <property type="entry name" value="TPR-like"/>
    <property type="match status" value="1"/>
</dbReference>
<dbReference type="SMART" id="SM00028">
    <property type="entry name" value="TPR"/>
    <property type="match status" value="1"/>
</dbReference>
<evidence type="ECO:0000313" key="5">
    <source>
        <dbReference type="EMBL" id="TCJ88843.1"/>
    </source>
</evidence>
<feature type="compositionally biased region" description="Basic and acidic residues" evidence="2">
    <location>
        <begin position="600"/>
        <end position="617"/>
    </location>
</feature>
<evidence type="ECO:0000259" key="4">
    <source>
        <dbReference type="PROSITE" id="PS50234"/>
    </source>
</evidence>
<feature type="compositionally biased region" description="Basic and acidic residues" evidence="2">
    <location>
        <begin position="581"/>
        <end position="590"/>
    </location>
</feature>
<dbReference type="Gene3D" id="1.25.40.10">
    <property type="entry name" value="Tetratricopeptide repeat domain"/>
    <property type="match status" value="1"/>
</dbReference>
<dbReference type="PROSITE" id="PS50234">
    <property type="entry name" value="VWFA"/>
    <property type="match status" value="1"/>
</dbReference>
<dbReference type="Pfam" id="PF13519">
    <property type="entry name" value="VWA_2"/>
    <property type="match status" value="1"/>
</dbReference>
<feature type="domain" description="VWFA" evidence="4">
    <location>
        <begin position="93"/>
        <end position="282"/>
    </location>
</feature>
<dbReference type="InterPro" id="IPR019734">
    <property type="entry name" value="TPR_rpt"/>
</dbReference>
<keyword evidence="1" id="KW-0802">TPR repeat</keyword>
<accession>A0A4R1F4S1</accession>
<keyword evidence="3" id="KW-1133">Transmembrane helix</keyword>
<protein>
    <submittedName>
        <fullName evidence="5">Ca-activated chloride channel family protein</fullName>
    </submittedName>
</protein>
<dbReference type="InterPro" id="IPR002035">
    <property type="entry name" value="VWF_A"/>
</dbReference>
<feature type="compositionally biased region" description="Basic and acidic residues" evidence="2">
    <location>
        <begin position="525"/>
        <end position="570"/>
    </location>
</feature>
<evidence type="ECO:0000256" key="1">
    <source>
        <dbReference type="PROSITE-ProRule" id="PRU00339"/>
    </source>
</evidence>
<feature type="region of interest" description="Disordered" evidence="2">
    <location>
        <begin position="458"/>
        <end position="677"/>
    </location>
</feature>
<reference evidence="5 6" key="1">
    <citation type="submission" date="2019-03" db="EMBL/GenBank/DDBJ databases">
        <title>Genomic Encyclopedia of Type Strains, Phase IV (KMG-IV): sequencing the most valuable type-strain genomes for metagenomic binning, comparative biology and taxonomic classification.</title>
        <authorList>
            <person name="Goeker M."/>
        </authorList>
    </citation>
    <scope>NUCLEOTIDE SEQUENCE [LARGE SCALE GENOMIC DNA]</scope>
    <source>
        <strain evidence="5 6">DSM 24830</strain>
    </source>
</reference>
<dbReference type="InterPro" id="IPR011990">
    <property type="entry name" value="TPR-like_helical_dom_sf"/>
</dbReference>
<gene>
    <name evidence="5" type="ORF">EV695_0703</name>
</gene>
<keyword evidence="3" id="KW-0472">Membrane</keyword>
<evidence type="ECO:0000313" key="6">
    <source>
        <dbReference type="Proteomes" id="UP000294887"/>
    </source>
</evidence>
<dbReference type="EMBL" id="SMFQ01000002">
    <property type="protein sequence ID" value="TCJ88843.1"/>
    <property type="molecule type" value="Genomic_DNA"/>
</dbReference>
<dbReference type="AlphaFoldDB" id="A0A4R1F4S1"/>
<name>A0A4R1F4S1_9GAMM</name>
<evidence type="ECO:0000256" key="3">
    <source>
        <dbReference type="SAM" id="Phobius"/>
    </source>
</evidence>